<dbReference type="InterPro" id="IPR040079">
    <property type="entry name" value="Glutathione_S-Trfase"/>
</dbReference>
<evidence type="ECO:0000256" key="3">
    <source>
        <dbReference type="ARBA" id="ARBA00047960"/>
    </source>
</evidence>
<evidence type="ECO:0000256" key="2">
    <source>
        <dbReference type="ARBA" id="ARBA00022679"/>
    </source>
</evidence>
<dbReference type="SFLD" id="SFLDG01152">
    <property type="entry name" value="Main.3:_Omega-_and_Tau-like"/>
    <property type="match status" value="1"/>
</dbReference>
<evidence type="ECO:0000313" key="6">
    <source>
        <dbReference type="EMBL" id="VAH39255.1"/>
    </source>
</evidence>
<dbReference type="Proteomes" id="UP000324705">
    <property type="component" value="Chromosome 2A"/>
</dbReference>
<protein>
    <recommendedName>
        <fullName evidence="1">glutathione transferase</fullName>
        <ecNumber evidence="1">2.5.1.18</ecNumber>
    </recommendedName>
</protein>
<comment type="catalytic activity">
    <reaction evidence="3">
        <text>RX + glutathione = an S-substituted glutathione + a halide anion + H(+)</text>
        <dbReference type="Rhea" id="RHEA:16437"/>
        <dbReference type="ChEBI" id="CHEBI:15378"/>
        <dbReference type="ChEBI" id="CHEBI:16042"/>
        <dbReference type="ChEBI" id="CHEBI:17792"/>
        <dbReference type="ChEBI" id="CHEBI:57925"/>
        <dbReference type="ChEBI" id="CHEBI:90779"/>
        <dbReference type="EC" id="2.5.1.18"/>
    </reaction>
</comment>
<dbReference type="PROSITE" id="PS50404">
    <property type="entry name" value="GST_NTER"/>
    <property type="match status" value="1"/>
</dbReference>
<dbReference type="PANTHER" id="PTHR11260:SF544">
    <property type="entry name" value="GLUTATHIONE TRANSFERASE"/>
    <property type="match status" value="1"/>
</dbReference>
<dbReference type="PANTHER" id="PTHR11260">
    <property type="entry name" value="GLUTATHIONE S-TRANSFERASE, GST, SUPERFAMILY, GST DOMAIN CONTAINING"/>
    <property type="match status" value="1"/>
</dbReference>
<feature type="domain" description="GST C-terminal" evidence="5">
    <location>
        <begin position="93"/>
        <end position="215"/>
    </location>
</feature>
<dbReference type="InterPro" id="IPR045074">
    <property type="entry name" value="GST_C_Tau"/>
</dbReference>
<dbReference type="CDD" id="cd03185">
    <property type="entry name" value="GST_C_Tau"/>
    <property type="match status" value="1"/>
</dbReference>
<dbReference type="SFLD" id="SFLDG00358">
    <property type="entry name" value="Main_(cytGST)"/>
    <property type="match status" value="1"/>
</dbReference>
<dbReference type="Gramene" id="TRITD2Av1G291440.3">
    <property type="protein sequence ID" value="TRITD2Av1G291440.3"/>
    <property type="gene ID" value="TRITD2Av1G291440"/>
</dbReference>
<dbReference type="InterPro" id="IPR004045">
    <property type="entry name" value="Glutathione_S-Trfase_N"/>
</dbReference>
<keyword evidence="7" id="KW-1185">Reference proteome</keyword>
<dbReference type="SUPFAM" id="SSF47616">
    <property type="entry name" value="GST C-terminal domain-like"/>
    <property type="match status" value="1"/>
</dbReference>
<dbReference type="EMBL" id="LT934113">
    <property type="protein sequence ID" value="VAH39255.1"/>
    <property type="molecule type" value="Genomic_DNA"/>
</dbReference>
<evidence type="ECO:0000313" key="7">
    <source>
        <dbReference type="Proteomes" id="UP000324705"/>
    </source>
</evidence>
<proteinExistence type="predicted"/>
<accession>A0A9R1RF70</accession>
<dbReference type="SFLD" id="SFLDS00019">
    <property type="entry name" value="Glutathione_Transferase_(cytos"/>
    <property type="match status" value="1"/>
</dbReference>
<dbReference type="Pfam" id="PF13410">
    <property type="entry name" value="GST_C_2"/>
    <property type="match status" value="1"/>
</dbReference>
<evidence type="ECO:0000256" key="1">
    <source>
        <dbReference type="ARBA" id="ARBA00012452"/>
    </source>
</evidence>
<dbReference type="Gene3D" id="3.40.30.10">
    <property type="entry name" value="Glutaredoxin"/>
    <property type="match status" value="1"/>
</dbReference>
<dbReference type="InterPro" id="IPR045073">
    <property type="entry name" value="Omega/Tau-like"/>
</dbReference>
<dbReference type="InterPro" id="IPR036282">
    <property type="entry name" value="Glutathione-S-Trfase_C_sf"/>
</dbReference>
<evidence type="ECO:0000259" key="4">
    <source>
        <dbReference type="PROSITE" id="PS50404"/>
    </source>
</evidence>
<dbReference type="GO" id="GO:0004364">
    <property type="term" value="F:glutathione transferase activity"/>
    <property type="evidence" value="ECO:0007669"/>
    <property type="project" value="UniProtKB-EC"/>
</dbReference>
<dbReference type="PROSITE" id="PS50405">
    <property type="entry name" value="GST_CTER"/>
    <property type="match status" value="1"/>
</dbReference>
<dbReference type="GO" id="GO:0006749">
    <property type="term" value="P:glutathione metabolic process"/>
    <property type="evidence" value="ECO:0007669"/>
    <property type="project" value="InterPro"/>
</dbReference>
<gene>
    <name evidence="6" type="ORF">TRITD_2Av1G291440</name>
</gene>
<name>A0A9R1RF70_TRITD</name>
<organism evidence="6 7">
    <name type="scientific">Triticum turgidum subsp. durum</name>
    <name type="common">Durum wheat</name>
    <name type="synonym">Triticum durum</name>
    <dbReference type="NCBI Taxonomy" id="4567"/>
    <lineage>
        <taxon>Eukaryota</taxon>
        <taxon>Viridiplantae</taxon>
        <taxon>Streptophyta</taxon>
        <taxon>Embryophyta</taxon>
        <taxon>Tracheophyta</taxon>
        <taxon>Spermatophyta</taxon>
        <taxon>Magnoliopsida</taxon>
        <taxon>Liliopsida</taxon>
        <taxon>Poales</taxon>
        <taxon>Poaceae</taxon>
        <taxon>BOP clade</taxon>
        <taxon>Pooideae</taxon>
        <taxon>Triticodae</taxon>
        <taxon>Triticeae</taxon>
        <taxon>Triticinae</taxon>
        <taxon>Triticum</taxon>
    </lineage>
</organism>
<dbReference type="Pfam" id="PF02798">
    <property type="entry name" value="GST_N"/>
    <property type="match status" value="1"/>
</dbReference>
<dbReference type="AlphaFoldDB" id="A0A9R1RF70"/>
<dbReference type="SUPFAM" id="SSF52833">
    <property type="entry name" value="Thioredoxin-like"/>
    <property type="match status" value="1"/>
</dbReference>
<reference evidence="6 7" key="1">
    <citation type="submission" date="2017-09" db="EMBL/GenBank/DDBJ databases">
        <authorList>
            <consortium name="International Durum Wheat Genome Sequencing Consortium (IDWGSC)"/>
            <person name="Milanesi L."/>
        </authorList>
    </citation>
    <scope>NUCLEOTIDE SEQUENCE [LARGE SCALE GENOMIC DNA]</scope>
    <source>
        <strain evidence="7">cv. Svevo</strain>
    </source>
</reference>
<dbReference type="InterPro" id="IPR036249">
    <property type="entry name" value="Thioredoxin-like_sf"/>
</dbReference>
<dbReference type="Gene3D" id="1.20.1050.10">
    <property type="match status" value="1"/>
</dbReference>
<dbReference type="InterPro" id="IPR010987">
    <property type="entry name" value="Glutathione-S-Trfase_C-like"/>
</dbReference>
<dbReference type="GO" id="GO:0005737">
    <property type="term" value="C:cytoplasm"/>
    <property type="evidence" value="ECO:0007669"/>
    <property type="project" value="TreeGrafter"/>
</dbReference>
<sequence length="270" mass="30255">MDAGRQSEVTCVDFWANEFGMRVRIALRELGVAFEYVEEDLRVRERSELVRRMNPVHRSIPILIHHGLPVCGSVNIIEYIDEGWGEARLLPGNPVDRADARFWADFVDHKVFGAQVRFLESKGEEKDELVEQLKRLEEVLGDKGFFSGDDFGFLDIVTIPFSSMFHGYEQLGRFDLDVECPKLTQWAKRCKQRESVLTCFELVSVMKINYDKTGVGVTMNPGINAGGHLPEADLGAGDDDDAACKKHIGVVSESPVSTLEAAYLASPFIV</sequence>
<dbReference type="EC" id="2.5.1.18" evidence="1"/>
<evidence type="ECO:0000259" key="5">
    <source>
        <dbReference type="PROSITE" id="PS50405"/>
    </source>
</evidence>
<feature type="domain" description="GST N-terminal" evidence="4">
    <location>
        <begin position="7"/>
        <end position="88"/>
    </location>
</feature>
<keyword evidence="2" id="KW-0808">Transferase</keyword>